<proteinExistence type="predicted"/>
<protein>
    <submittedName>
        <fullName evidence="1">Uncharacterized protein</fullName>
    </submittedName>
</protein>
<dbReference type="EMBL" id="LAZR01043078">
    <property type="protein sequence ID" value="KKL07957.1"/>
    <property type="molecule type" value="Genomic_DNA"/>
</dbReference>
<reference evidence="1" key="1">
    <citation type="journal article" date="2015" name="Nature">
        <title>Complex archaea that bridge the gap between prokaryotes and eukaryotes.</title>
        <authorList>
            <person name="Spang A."/>
            <person name="Saw J.H."/>
            <person name="Jorgensen S.L."/>
            <person name="Zaremba-Niedzwiedzka K."/>
            <person name="Martijn J."/>
            <person name="Lind A.E."/>
            <person name="van Eijk R."/>
            <person name="Schleper C."/>
            <person name="Guy L."/>
            <person name="Ettema T.J."/>
        </authorList>
    </citation>
    <scope>NUCLEOTIDE SEQUENCE</scope>
</reference>
<evidence type="ECO:0000313" key="1">
    <source>
        <dbReference type="EMBL" id="KKL07957.1"/>
    </source>
</evidence>
<dbReference type="AlphaFoldDB" id="A0A0F9B2D8"/>
<comment type="caution">
    <text evidence="1">The sequence shown here is derived from an EMBL/GenBank/DDBJ whole genome shotgun (WGS) entry which is preliminary data.</text>
</comment>
<organism evidence="1">
    <name type="scientific">marine sediment metagenome</name>
    <dbReference type="NCBI Taxonomy" id="412755"/>
    <lineage>
        <taxon>unclassified sequences</taxon>
        <taxon>metagenomes</taxon>
        <taxon>ecological metagenomes</taxon>
    </lineage>
</organism>
<name>A0A0F9B2D8_9ZZZZ</name>
<sequence length="61" mass="7331">MQGSVSYKVDELMKLTKKELIKRMLYINKAMETMIDGFKFDPTLDPYHRDNADRVRRIIHE</sequence>
<gene>
    <name evidence="1" type="ORF">LCGC14_2580760</name>
</gene>
<accession>A0A0F9B2D8</accession>